<dbReference type="Gene3D" id="3.30.70.20">
    <property type="match status" value="1"/>
</dbReference>
<keyword evidence="5 8" id="KW-0408">Iron</keyword>
<organism evidence="9 10">
    <name type="scientific">Gordonia prachuapensis</name>
    <dbReference type="NCBI Taxonomy" id="3115651"/>
    <lineage>
        <taxon>Bacteria</taxon>
        <taxon>Bacillati</taxon>
        <taxon>Actinomycetota</taxon>
        <taxon>Actinomycetes</taxon>
        <taxon>Mycobacteriales</taxon>
        <taxon>Gordoniaceae</taxon>
        <taxon>Gordonia</taxon>
    </lineage>
</organism>
<evidence type="ECO:0000256" key="2">
    <source>
        <dbReference type="ARBA" id="ARBA00022448"/>
    </source>
</evidence>
<keyword evidence="7" id="KW-0003">3Fe-4S</keyword>
<evidence type="ECO:0000256" key="7">
    <source>
        <dbReference type="ARBA" id="ARBA00023291"/>
    </source>
</evidence>
<dbReference type="Proteomes" id="UP001335729">
    <property type="component" value="Unassembled WGS sequence"/>
</dbReference>
<dbReference type="SUPFAM" id="SSF54862">
    <property type="entry name" value="4Fe-4S ferredoxins"/>
    <property type="match status" value="1"/>
</dbReference>
<dbReference type="PANTHER" id="PTHR36923">
    <property type="entry name" value="FERREDOXIN"/>
    <property type="match status" value="1"/>
</dbReference>
<keyword evidence="10" id="KW-1185">Reference proteome</keyword>
<name>A0ABU7MW53_9ACTN</name>
<evidence type="ECO:0000256" key="1">
    <source>
        <dbReference type="ARBA" id="ARBA00001927"/>
    </source>
</evidence>
<gene>
    <name evidence="9" type="ORF">V1Y59_12980</name>
</gene>
<evidence type="ECO:0000256" key="6">
    <source>
        <dbReference type="ARBA" id="ARBA00023014"/>
    </source>
</evidence>
<evidence type="ECO:0000256" key="4">
    <source>
        <dbReference type="ARBA" id="ARBA00022982"/>
    </source>
</evidence>
<protein>
    <recommendedName>
        <fullName evidence="8">Ferredoxin</fullName>
    </recommendedName>
</protein>
<keyword evidence="3 8" id="KW-0479">Metal-binding</keyword>
<comment type="cofactor">
    <cofactor evidence="1">
        <name>[3Fe-4S] cluster</name>
        <dbReference type="ChEBI" id="CHEBI:21137"/>
    </cofactor>
</comment>
<evidence type="ECO:0000256" key="3">
    <source>
        <dbReference type="ARBA" id="ARBA00022723"/>
    </source>
</evidence>
<dbReference type="Pfam" id="PF13459">
    <property type="entry name" value="Fer4_15"/>
    <property type="match status" value="1"/>
</dbReference>
<dbReference type="InterPro" id="IPR051269">
    <property type="entry name" value="Fe-S_cluster_ET"/>
</dbReference>
<dbReference type="PRINTS" id="PR00352">
    <property type="entry name" value="3FE4SFRDOXIN"/>
</dbReference>
<proteinExistence type="predicted"/>
<dbReference type="InterPro" id="IPR001080">
    <property type="entry name" value="3Fe4S_ferredoxin"/>
</dbReference>
<evidence type="ECO:0000313" key="10">
    <source>
        <dbReference type="Proteomes" id="UP001335729"/>
    </source>
</evidence>
<dbReference type="EMBL" id="JAZDUE010000010">
    <property type="protein sequence ID" value="MEE4023994.1"/>
    <property type="molecule type" value="Genomic_DNA"/>
</dbReference>
<evidence type="ECO:0000256" key="8">
    <source>
        <dbReference type="RuleBase" id="RU368020"/>
    </source>
</evidence>
<keyword evidence="2 8" id="KW-0813">Transport</keyword>
<keyword evidence="6 8" id="KW-0411">Iron-sulfur</keyword>
<dbReference type="PANTHER" id="PTHR36923:SF3">
    <property type="entry name" value="FERREDOXIN"/>
    <property type="match status" value="1"/>
</dbReference>
<evidence type="ECO:0000313" key="9">
    <source>
        <dbReference type="EMBL" id="MEE4023994.1"/>
    </source>
</evidence>
<keyword evidence="4 8" id="KW-0249">Electron transport</keyword>
<dbReference type="RefSeq" id="WP_330505386.1">
    <property type="nucleotide sequence ID" value="NZ_JAZDUE010000010.1"/>
</dbReference>
<accession>A0ABU7MW53</accession>
<comment type="function">
    <text evidence="8">Ferredoxins are iron-sulfur proteins that transfer electrons in a wide variety of metabolic reactions.</text>
</comment>
<evidence type="ECO:0000256" key="5">
    <source>
        <dbReference type="ARBA" id="ARBA00023004"/>
    </source>
</evidence>
<sequence>MKIQVDTNRCQGTAMCLAVAPELFDILPNGIAEVLVDDIGPDLAATAEDAALACPAAAITVIGDQG</sequence>
<comment type="caution">
    <text evidence="9">The sequence shown here is derived from an EMBL/GenBank/DDBJ whole genome shotgun (WGS) entry which is preliminary data.</text>
</comment>
<reference evidence="9 10" key="1">
    <citation type="submission" date="2024-01" db="EMBL/GenBank/DDBJ databases">
        <title>Draft genome sequence of Gordonia sp. PKS22-38.</title>
        <authorList>
            <person name="Suphannarot A."/>
            <person name="Mingma R."/>
        </authorList>
    </citation>
    <scope>NUCLEOTIDE SEQUENCE [LARGE SCALE GENOMIC DNA]</scope>
    <source>
        <strain evidence="9 10">PKS22-38</strain>
    </source>
</reference>